<dbReference type="VEuPathDB" id="FungiDB:HpaG807976"/>
<accession>M4BNI8</accession>
<dbReference type="InParanoid" id="M4BNI8"/>
<dbReference type="EMBL" id="JH598462">
    <property type="status" value="NOT_ANNOTATED_CDS"/>
    <property type="molecule type" value="Genomic_DNA"/>
</dbReference>
<reference evidence="2" key="2">
    <citation type="submission" date="2015-06" db="UniProtKB">
        <authorList>
            <consortium name="EnsemblProtists"/>
        </authorList>
    </citation>
    <scope>IDENTIFICATION</scope>
    <source>
        <strain evidence="2">Emoy2</strain>
    </source>
</reference>
<feature type="region of interest" description="Disordered" evidence="1">
    <location>
        <begin position="45"/>
        <end position="68"/>
    </location>
</feature>
<dbReference type="EnsemblProtists" id="HpaT807976">
    <property type="protein sequence ID" value="HpaP807976"/>
    <property type="gene ID" value="HpaG807976"/>
</dbReference>
<dbReference type="AlphaFoldDB" id="M4BNI8"/>
<sequence>MGACFRMALLIHRRCLVVRVDVTFNVNHQLGARHPAVVRRRITTPANTITRSLPPSRHGGSRYAPRESVDLRKSPPMAVVGARISTLNRLLELQADVGRLQ</sequence>
<evidence type="ECO:0000313" key="3">
    <source>
        <dbReference type="Proteomes" id="UP000011713"/>
    </source>
</evidence>
<proteinExistence type="predicted"/>
<keyword evidence="3" id="KW-1185">Reference proteome</keyword>
<organism evidence="2 3">
    <name type="scientific">Hyaloperonospora arabidopsidis (strain Emoy2)</name>
    <name type="common">Downy mildew agent</name>
    <name type="synonym">Peronospora arabidopsidis</name>
    <dbReference type="NCBI Taxonomy" id="559515"/>
    <lineage>
        <taxon>Eukaryota</taxon>
        <taxon>Sar</taxon>
        <taxon>Stramenopiles</taxon>
        <taxon>Oomycota</taxon>
        <taxon>Peronosporomycetes</taxon>
        <taxon>Peronosporales</taxon>
        <taxon>Peronosporaceae</taxon>
        <taxon>Hyaloperonospora</taxon>
    </lineage>
</organism>
<evidence type="ECO:0000313" key="2">
    <source>
        <dbReference type="EnsemblProtists" id="HpaP807976"/>
    </source>
</evidence>
<name>M4BNI8_HYAAE</name>
<evidence type="ECO:0000256" key="1">
    <source>
        <dbReference type="SAM" id="MobiDB-lite"/>
    </source>
</evidence>
<reference evidence="3" key="1">
    <citation type="journal article" date="2010" name="Science">
        <title>Signatures of adaptation to obligate biotrophy in the Hyaloperonospora arabidopsidis genome.</title>
        <authorList>
            <person name="Baxter L."/>
            <person name="Tripathy S."/>
            <person name="Ishaque N."/>
            <person name="Boot N."/>
            <person name="Cabral A."/>
            <person name="Kemen E."/>
            <person name="Thines M."/>
            <person name="Ah-Fong A."/>
            <person name="Anderson R."/>
            <person name="Badejoko W."/>
            <person name="Bittner-Eddy P."/>
            <person name="Boore J.L."/>
            <person name="Chibucos M.C."/>
            <person name="Coates M."/>
            <person name="Dehal P."/>
            <person name="Delehaunty K."/>
            <person name="Dong S."/>
            <person name="Downton P."/>
            <person name="Dumas B."/>
            <person name="Fabro G."/>
            <person name="Fronick C."/>
            <person name="Fuerstenberg S.I."/>
            <person name="Fulton L."/>
            <person name="Gaulin E."/>
            <person name="Govers F."/>
            <person name="Hughes L."/>
            <person name="Humphray S."/>
            <person name="Jiang R.H."/>
            <person name="Judelson H."/>
            <person name="Kamoun S."/>
            <person name="Kyung K."/>
            <person name="Meijer H."/>
            <person name="Minx P."/>
            <person name="Morris P."/>
            <person name="Nelson J."/>
            <person name="Phuntumart V."/>
            <person name="Qutob D."/>
            <person name="Rehmany A."/>
            <person name="Rougon-Cardoso A."/>
            <person name="Ryden P."/>
            <person name="Torto-Alalibo T."/>
            <person name="Studholme D."/>
            <person name="Wang Y."/>
            <person name="Win J."/>
            <person name="Wood J."/>
            <person name="Clifton S.W."/>
            <person name="Rogers J."/>
            <person name="Van den Ackerveken G."/>
            <person name="Jones J.D."/>
            <person name="McDowell J.M."/>
            <person name="Beynon J."/>
            <person name="Tyler B.M."/>
        </authorList>
    </citation>
    <scope>NUCLEOTIDE SEQUENCE [LARGE SCALE GENOMIC DNA]</scope>
    <source>
        <strain evidence="3">Emoy2</strain>
    </source>
</reference>
<protein>
    <submittedName>
        <fullName evidence="2">Uncharacterized protein</fullName>
    </submittedName>
</protein>
<dbReference type="Proteomes" id="UP000011713">
    <property type="component" value="Unassembled WGS sequence"/>
</dbReference>
<dbReference type="HOGENOM" id="CLU_2297098_0_0_1"/>